<keyword evidence="4" id="KW-0689">Ribosomal protein</keyword>
<evidence type="ECO:0000256" key="2">
    <source>
        <dbReference type="ARBA" id="ARBA00008889"/>
    </source>
</evidence>
<sequence>MAASVVAKLRRGLLPQAGLVPILQTVRYGSKAVTRHHRVMHFQRQKLMAVTEYIPPKPAINPRCLPPPPRPPKEESGLIRLLRREIAAVFQNNRMIAVCQNVAISAEDKLLMRHQLRKHKILMKVFPNQVLKPFLEDSKYQNLLPLFVGHNLLLVSEEPKVKEMVRILKAVPFLPLLGEQVAVPEGGEMGWVPQSLVPSARNILSLMEPESTA</sequence>
<evidence type="ECO:0000256" key="3">
    <source>
        <dbReference type="ARBA" id="ARBA00022946"/>
    </source>
</evidence>
<keyword evidence="3" id="KW-0809">Transit peptide</keyword>
<dbReference type="InterPro" id="IPR043141">
    <property type="entry name" value="Ribosomal_uL10-like_sf"/>
</dbReference>
<keyword evidence="6" id="KW-0687">Ribonucleoprotein</keyword>
<accession>A0A8C0WIX4</accession>
<dbReference type="FunFam" id="3.30.70.1730:FF:000006">
    <property type="entry name" value="39S ribosomal protein L10, mitochondrial"/>
    <property type="match status" value="1"/>
</dbReference>
<reference evidence="9" key="1">
    <citation type="submission" date="2023-09" db="UniProtKB">
        <authorList>
            <consortium name="Ensembl"/>
        </authorList>
    </citation>
    <scope>IDENTIFICATION</scope>
</reference>
<keyword evidence="5" id="KW-0496">Mitochondrion</keyword>
<dbReference type="Gene3D" id="3.30.70.1730">
    <property type="match status" value="1"/>
</dbReference>
<dbReference type="GO" id="GO:0005762">
    <property type="term" value="C:mitochondrial large ribosomal subunit"/>
    <property type="evidence" value="ECO:0007669"/>
    <property type="project" value="UniProtKB-ARBA"/>
</dbReference>
<evidence type="ECO:0000256" key="4">
    <source>
        <dbReference type="ARBA" id="ARBA00022980"/>
    </source>
</evidence>
<protein>
    <recommendedName>
        <fullName evidence="7">Large ribosomal subunit protein uL10m</fullName>
    </recommendedName>
    <alternativeName>
        <fullName evidence="8">39S ribosomal protein L10, mitochondrial</fullName>
    </alternativeName>
</protein>
<organism evidence="9">
    <name type="scientific">Castor canadensis</name>
    <name type="common">American beaver</name>
    <dbReference type="NCBI Taxonomy" id="51338"/>
    <lineage>
        <taxon>Eukaryota</taxon>
        <taxon>Metazoa</taxon>
        <taxon>Chordata</taxon>
        <taxon>Craniata</taxon>
        <taxon>Vertebrata</taxon>
        <taxon>Euteleostomi</taxon>
        <taxon>Mammalia</taxon>
        <taxon>Eutheria</taxon>
        <taxon>Euarchontoglires</taxon>
        <taxon>Glires</taxon>
        <taxon>Rodentia</taxon>
        <taxon>Castorimorpha</taxon>
        <taxon>Castoridae</taxon>
        <taxon>Castor</taxon>
    </lineage>
</organism>
<evidence type="ECO:0000256" key="5">
    <source>
        <dbReference type="ARBA" id="ARBA00023128"/>
    </source>
</evidence>
<comment type="subcellular location">
    <subcellularLocation>
        <location evidence="1">Mitochondrion</location>
    </subcellularLocation>
</comment>
<proteinExistence type="inferred from homology"/>
<dbReference type="GO" id="GO:0005743">
    <property type="term" value="C:mitochondrial inner membrane"/>
    <property type="evidence" value="ECO:0007669"/>
    <property type="project" value="UniProtKB-ARBA"/>
</dbReference>
<dbReference type="AlphaFoldDB" id="A0A8C0WIX4"/>
<dbReference type="SUPFAM" id="SSF160369">
    <property type="entry name" value="Ribosomal protein L10-like"/>
    <property type="match status" value="1"/>
</dbReference>
<comment type="similarity">
    <text evidence="2">Belongs to the universal ribosomal protein uL10 family.</text>
</comment>
<evidence type="ECO:0000313" key="9">
    <source>
        <dbReference type="Ensembl" id="ENSCCNP00000008804.1"/>
    </source>
</evidence>
<dbReference type="Ensembl" id="ENSCCNT00000011598.1">
    <property type="protein sequence ID" value="ENSCCNP00000008804.1"/>
    <property type="gene ID" value="ENSCCNG00000009295.1"/>
</dbReference>
<evidence type="ECO:0000256" key="8">
    <source>
        <dbReference type="ARBA" id="ARBA00035716"/>
    </source>
</evidence>
<dbReference type="InterPro" id="IPR047865">
    <property type="entry name" value="Ribosomal_uL10_bac_type"/>
</dbReference>
<evidence type="ECO:0000256" key="7">
    <source>
        <dbReference type="ARBA" id="ARBA00035707"/>
    </source>
</evidence>
<dbReference type="PANTHER" id="PTHR11560">
    <property type="entry name" value="39S RIBOSOMAL PROTEIN L10, MITOCHONDRIAL"/>
    <property type="match status" value="1"/>
</dbReference>
<dbReference type="InterPro" id="IPR001790">
    <property type="entry name" value="Ribosomal_uL10"/>
</dbReference>
<gene>
    <name evidence="9" type="primary">LOC109680161</name>
</gene>
<name>A0A8C0WIX4_CASCN</name>
<evidence type="ECO:0000256" key="6">
    <source>
        <dbReference type="ARBA" id="ARBA00023274"/>
    </source>
</evidence>
<evidence type="ECO:0000256" key="1">
    <source>
        <dbReference type="ARBA" id="ARBA00004173"/>
    </source>
</evidence>
<dbReference type="Pfam" id="PF00466">
    <property type="entry name" value="Ribosomal_L10"/>
    <property type="match status" value="1"/>
</dbReference>